<evidence type="ECO:0000259" key="7">
    <source>
        <dbReference type="PROSITE" id="PS50048"/>
    </source>
</evidence>
<dbReference type="Proteomes" id="UP000070700">
    <property type="component" value="Unassembled WGS sequence"/>
</dbReference>
<dbReference type="PROSITE" id="PS00463">
    <property type="entry name" value="ZN2_CY6_FUNGAL_1"/>
    <property type="match status" value="1"/>
</dbReference>
<dbReference type="RefSeq" id="XP_018069375.1">
    <property type="nucleotide sequence ID" value="XM_018218567.1"/>
</dbReference>
<dbReference type="Pfam" id="PF00172">
    <property type="entry name" value="Zn_clus"/>
    <property type="match status" value="1"/>
</dbReference>
<dbReference type="PANTHER" id="PTHR36206:SF4">
    <property type="entry name" value="HYPOTHETICAL CONSERVED PROTEIN (EUROFUNG)-RELATED"/>
    <property type="match status" value="1"/>
</dbReference>
<evidence type="ECO:0000256" key="6">
    <source>
        <dbReference type="ARBA" id="ARBA00023242"/>
    </source>
</evidence>
<dbReference type="GO" id="GO:0008270">
    <property type="term" value="F:zinc ion binding"/>
    <property type="evidence" value="ECO:0007669"/>
    <property type="project" value="InterPro"/>
</dbReference>
<dbReference type="InterPro" id="IPR001138">
    <property type="entry name" value="Zn2Cys6_DnaBD"/>
</dbReference>
<accession>A0A194X4B6</accession>
<evidence type="ECO:0000256" key="5">
    <source>
        <dbReference type="ARBA" id="ARBA00023163"/>
    </source>
</evidence>
<dbReference type="SUPFAM" id="SSF57701">
    <property type="entry name" value="Zn2/Cys6 DNA-binding domain"/>
    <property type="match status" value="1"/>
</dbReference>
<dbReference type="SMART" id="SM00066">
    <property type="entry name" value="GAL4"/>
    <property type="match status" value="1"/>
</dbReference>
<evidence type="ECO:0000313" key="8">
    <source>
        <dbReference type="EMBL" id="KUJ15020.1"/>
    </source>
</evidence>
<evidence type="ECO:0000313" key="9">
    <source>
        <dbReference type="Proteomes" id="UP000070700"/>
    </source>
</evidence>
<organism evidence="8 9">
    <name type="scientific">Mollisia scopiformis</name>
    <name type="common">Conifer needle endophyte fungus</name>
    <name type="synonym">Phialocephala scopiformis</name>
    <dbReference type="NCBI Taxonomy" id="149040"/>
    <lineage>
        <taxon>Eukaryota</taxon>
        <taxon>Fungi</taxon>
        <taxon>Dikarya</taxon>
        <taxon>Ascomycota</taxon>
        <taxon>Pezizomycotina</taxon>
        <taxon>Leotiomycetes</taxon>
        <taxon>Helotiales</taxon>
        <taxon>Mollisiaceae</taxon>
        <taxon>Mollisia</taxon>
    </lineage>
</organism>
<protein>
    <recommendedName>
        <fullName evidence="7">Zn(2)-C6 fungal-type domain-containing protein</fullName>
    </recommendedName>
</protein>
<keyword evidence="3" id="KW-0805">Transcription regulation</keyword>
<keyword evidence="6" id="KW-0539">Nucleus</keyword>
<reference evidence="8 9" key="1">
    <citation type="submission" date="2015-10" db="EMBL/GenBank/DDBJ databases">
        <title>Full genome of DAOMC 229536 Phialocephala scopiformis, a fungal endophyte of spruce producing the potent anti-insectan compound rugulosin.</title>
        <authorList>
            <consortium name="DOE Joint Genome Institute"/>
            <person name="Walker A.K."/>
            <person name="Frasz S.L."/>
            <person name="Seifert K.A."/>
            <person name="Miller J.D."/>
            <person name="Mondo S.J."/>
            <person name="Labutti K."/>
            <person name="Lipzen A."/>
            <person name="Dockter R."/>
            <person name="Kennedy M."/>
            <person name="Grigoriev I.V."/>
            <person name="Spatafora J.W."/>
        </authorList>
    </citation>
    <scope>NUCLEOTIDE SEQUENCE [LARGE SCALE GENOMIC DNA]</scope>
    <source>
        <strain evidence="8 9">CBS 120377</strain>
    </source>
</reference>
<keyword evidence="4" id="KW-0238">DNA-binding</keyword>
<dbReference type="AlphaFoldDB" id="A0A194X4B6"/>
<dbReference type="GO" id="GO:0000981">
    <property type="term" value="F:DNA-binding transcription factor activity, RNA polymerase II-specific"/>
    <property type="evidence" value="ECO:0007669"/>
    <property type="project" value="InterPro"/>
</dbReference>
<feature type="domain" description="Zn(2)-C6 fungal-type" evidence="7">
    <location>
        <begin position="31"/>
        <end position="59"/>
    </location>
</feature>
<dbReference type="GO" id="GO:0003677">
    <property type="term" value="F:DNA binding"/>
    <property type="evidence" value="ECO:0007669"/>
    <property type="project" value="UniProtKB-KW"/>
</dbReference>
<dbReference type="InParanoid" id="A0A194X4B6"/>
<dbReference type="PROSITE" id="PS50048">
    <property type="entry name" value="ZN2_CY6_FUNGAL_2"/>
    <property type="match status" value="1"/>
</dbReference>
<dbReference type="EMBL" id="KQ947419">
    <property type="protein sequence ID" value="KUJ15020.1"/>
    <property type="molecule type" value="Genomic_DNA"/>
</dbReference>
<name>A0A194X4B6_MOLSC</name>
<evidence type="ECO:0000256" key="1">
    <source>
        <dbReference type="ARBA" id="ARBA00022723"/>
    </source>
</evidence>
<gene>
    <name evidence="8" type="ORF">LY89DRAFT_720432</name>
</gene>
<keyword evidence="5" id="KW-0804">Transcription</keyword>
<dbReference type="OrthoDB" id="3172332at2759"/>
<dbReference type="KEGG" id="psco:LY89DRAFT_720432"/>
<keyword evidence="2" id="KW-0862">Zinc</keyword>
<evidence type="ECO:0000256" key="4">
    <source>
        <dbReference type="ARBA" id="ARBA00023125"/>
    </source>
</evidence>
<dbReference type="Gene3D" id="4.10.240.10">
    <property type="entry name" value="Zn(2)-C6 fungal-type DNA-binding domain"/>
    <property type="match status" value="1"/>
</dbReference>
<dbReference type="InterPro" id="IPR036864">
    <property type="entry name" value="Zn2-C6_fun-type_DNA-bd_sf"/>
</dbReference>
<dbReference type="InterPro" id="IPR052360">
    <property type="entry name" value="Transcr_Regulatory_Proteins"/>
</dbReference>
<proteinExistence type="predicted"/>
<dbReference type="CDD" id="cd00067">
    <property type="entry name" value="GAL4"/>
    <property type="match status" value="1"/>
</dbReference>
<sequence length="572" mass="65444">MSLYVETRERNMNRGPTPVWRKTSRLKVKTGCTTCKLRRVKCDENRPFCKKCSGFGRKCGGYDSSVHRSEPPDNSLQPHSTVPKCQAKPLPAIIPQPIDSLHFGSEREARYFRVFRDQAAHELAGAFQLYLWNRLVLQVSQDEPFVKHAIIALGALNLAHKSRPIKASFCLRTDPRDPDDHYRFALEQYDRAVRYMRTSISDLDRDLWRALLSCLFIYCFECFQGRRDLAISNAKSGQLLVQEQIMLQARRKMKGNHQKTHFIEGTIIQAFGRLDLLILTAADTRSTAEHRGFEPEGCIFLTRMPSKFGSIYEAKNHFELLMRKIGHFMGSALETIDTRPSGASVHESEKAAQVPPGTSIYSYQGAVLRAEYLSAHAKLSADLHAWFVAFATVVHKLAGIKEEDTSWQAMARLYIHSHAHKIMLASMVSTSQMYYDDFIPDFKTIVFHASPIFHRSSKMIQPNFTFDISLKPPVAFVAFCCRDWTVRRQALALLKLPSTQQDVFWNKDMLAAQAQMIMEMEEEGLRFREMIPEKKRARTLNVDVDEVKRSANVGVVQGRGEEQVVCQKVIKW</sequence>
<keyword evidence="9" id="KW-1185">Reference proteome</keyword>
<dbReference type="PANTHER" id="PTHR36206">
    <property type="entry name" value="ASPERCRYPTIN BIOSYNTHESIS CLUSTER-SPECIFIC TRANSCRIPTION REGULATOR ATNN-RELATED"/>
    <property type="match status" value="1"/>
</dbReference>
<keyword evidence="1" id="KW-0479">Metal-binding</keyword>
<evidence type="ECO:0000256" key="3">
    <source>
        <dbReference type="ARBA" id="ARBA00023015"/>
    </source>
</evidence>
<evidence type="ECO:0000256" key="2">
    <source>
        <dbReference type="ARBA" id="ARBA00022833"/>
    </source>
</evidence>
<dbReference type="GeneID" id="28828293"/>